<evidence type="ECO:0000313" key="9">
    <source>
        <dbReference type="EMBL" id="RZT67083.1"/>
    </source>
</evidence>
<dbReference type="Proteomes" id="UP000291832">
    <property type="component" value="Unassembled WGS sequence"/>
</dbReference>
<protein>
    <submittedName>
        <fullName evidence="9">Putative repeat protein (TIGR01451 family)</fullName>
    </submittedName>
</protein>
<dbReference type="Gene3D" id="2.60.40.740">
    <property type="match status" value="1"/>
</dbReference>
<evidence type="ECO:0000256" key="4">
    <source>
        <dbReference type="ARBA" id="ARBA00023088"/>
    </source>
</evidence>
<organism evidence="9 10">
    <name type="scientific">Leucobacter luti</name>
    <dbReference type="NCBI Taxonomy" id="340320"/>
    <lineage>
        <taxon>Bacteria</taxon>
        <taxon>Bacillati</taxon>
        <taxon>Actinomycetota</taxon>
        <taxon>Actinomycetes</taxon>
        <taxon>Micrococcales</taxon>
        <taxon>Microbacteriaceae</taxon>
        <taxon>Leucobacter</taxon>
    </lineage>
</organism>
<evidence type="ECO:0000313" key="10">
    <source>
        <dbReference type="Proteomes" id="UP000291832"/>
    </source>
</evidence>
<dbReference type="InterPro" id="IPR019931">
    <property type="entry name" value="LPXTG_anchor"/>
</dbReference>
<dbReference type="Pfam" id="PF19407">
    <property type="entry name" value="DUF5979"/>
    <property type="match status" value="5"/>
</dbReference>
<dbReference type="EMBL" id="SHKI01000003">
    <property type="protein sequence ID" value="RZT67083.1"/>
    <property type="molecule type" value="Genomic_DNA"/>
</dbReference>
<dbReference type="Pfam" id="PF00746">
    <property type="entry name" value="Gram_pos_anchor"/>
    <property type="match status" value="1"/>
</dbReference>
<accession>A0A4Q7U1H1</accession>
<keyword evidence="2" id="KW-0964">Secreted</keyword>
<evidence type="ECO:0000256" key="2">
    <source>
        <dbReference type="ARBA" id="ARBA00022525"/>
    </source>
</evidence>
<evidence type="ECO:0000259" key="8">
    <source>
        <dbReference type="PROSITE" id="PS50847"/>
    </source>
</evidence>
<sequence>MMGCSVGRFRDVKKSGLRGIALALGAALALGLAVAAPQAAVAAEDTALLEVHKFASEETLAPGETMEYRIEVGCSSISDLGCRGATLSDLIPAEFEIVPGSVTVTNATSLPPTVDGNQVTIEFTDDLGDGTVGLLENADAVITIQVRLREDLPHEANGTPIVNTAVANAENAGEVSDQVAVTPNVELKLGTEVTKEYSPKVGQANPGTPVQLTVDGSNASNAGVDTLTLTDPADPNASPNPFEWLEITGFDALTFPDGADTATVEYFIDGAWVAVEVPAGSVPPAPSGDAKGVRVTFTAADGSKIPAGAGGGFVLNLEQRPGVADLEESVTVHNTVESEVALGEETDTAGDSDDYTIVTEPISVGATKQFDPNVLIEGQETTVTLTGTNNSLTDLDTLSVREPVAPNTFAEELDFTGFTGSVQFPNAATAGTITIVYLDTNGAEQTFGPVTLTDGGAYPALPGDFGSLQYFTADFTGPITPGGSTEIQFTAEANDQATAGSSHTNVVGVEGVKDGDSATDEADDTVSFDEKKLEIVTEKKLSPEEIWGFEGEGVLVQLPTTVVKPGSNVPATEIVVSDPELSDPANPDSAPANSGFWDAFTPQAITNTDVPAGATLTVRYWDTEANEWKVIPGFDGLTGTVNQELPADILDKIGGIQFVFENPNPGFEPHEVGEFNVNPSFTATLTESRPVGSDPIDIANCASASGVAEIGGTPVADDQTDAPACDSVTVKAPTPGEYDLFWKSWEGAGNPAQIVQRSGDHATTRLHWATDGLTFDRMTIADTRLGTNVAAGPIDPVAQTSFEAFDLVAIKAVTEDAAFVAGWDRIAAIDLWIGGAWVPATNATGLPYTQTMTDIALTASEQRDATAVRLVFEENPAGRTGAGAPAIGSGITKSANRDRKIDLEWELRDVRRSDPGTAVIASEVFNVAGQEGLVKNWGSATGSQPGGDVQNDQDDDDITIVPRPLGVSVNKGWTGGPLGVPPADVPETSYPTSRATITATNTSLQKVDELSIAEPGDGKASPFEIFNLYRIVSVPNAVAGADPASTTVVLTKSDGTSATVTPSAATALSASELADVVKVELHHFGRIESDAKATLQLDFQLRKTHRSDPSTAVSVVDSPIKNEATGTVSDLVGLAQEHSVDEDAGAQIQLDTFDLAVATTKSFTPDHQRVEWLPGDAEHTAEQWEPIRMDLTARPSGTARSSKLVVTDSGENRVAGEASAKSFWNAYRFVGFSEDTLAVATPINRVQAEVLYGDFTGNLPGNRLDFTPDASTPDGDGWVPGTAAPVAVSGGKIENAAATLLALIPAGDYDKIRGIRLTYTRVDGSGGELAFENPANPQAKISLDVKRRAYLVSDPSEPVPDSNAAISAPGESVLAPGGLFTNTVDADAESFVKLPVEGSDDPLPLVVSDDASARVTYLAEGIEVAVEKTPVGAQQPGAVIPFKLKTTNTAKRSTVASENEELAIADPVILDYLPMANGKPQLVFDPDMDVDKRFSYELSNELSDNLSPMPIDPSKVTVTYLDESMNPITDGSDPAAIEFRFPDNTVLYPQESYTVTVNMMFRPGVLAGSENELTNRFGVTSDQVFNGCNFEADVEVRDCFADTSVYPTESGALRGKKYVRANDTELGLADVPNPNSGRTCVPQFGDAASGYSVSNCVPITKPLGVETWREELQNTGTLAMEKVVTIDSLPKVDDQGALVLLPRQSQWQPSWIGNTELVTATGPDGEAYRDSVPFELFYSSSDGAACTADLKPTEQQCAGFWLPLTADVDPTTVRHVKTVFDFSAAPLAPGERLAYTFETRTPAQSSKMTADTVAWNSVAVGAQTVTSDGRTKSSVIPTEGLRVGVALATGPLAVQKTVAGSGAEFAPDEFELEVLCTVEAPDGSGLSEQLDPVTVTVPAGEPVTLDEQFPWGAKCTVADVAGANGETSSVSGDPVTIGRDGDPVPLATLTNTYEVGSFQVAKAVTGATNQDGDPVDYGSFPVSAVCTFLGEELPLDPAQAELTAGGTAWLVDQLPVGAECTLTEDDAKGARASLTLDGSALAPNEDGSWSFTLVSDESDLSLVLQNDFPLGAISIEKQVTGDGAAAVSDDTVFTFSVLCILDGAPVWDGTVELTKGDAVAGTSKLIDTLPYGASCSVTETGTGGATSSTLTPDTSEEPIAVGPQEFPVAFTAVNTYDAGALHVTKEITGAGAELWGAGPFEVSLACTIGGAPVDVPGGAERALTSAGGLEADYTGLPAGAECELTETTTGGATASEIVDAAGDPVSGPVTVGAGDTVALRVINTFDIGAITVTKEITGAGASLAADRVFTVALACSIDRDGTPTEIEVPGGATRELSRADGLTASYEQLPVGAACELRETKTGGAESVTITPNTGDATVGTVTVAAGAAAQVTVVNEFAATPPGPGTPGTPGTPGGTGLPTTGGAAPTAWLLGAGALALLGAALLVLRARRRGDAA</sequence>
<feature type="transmembrane region" description="Helical" evidence="6">
    <location>
        <begin position="2429"/>
        <end position="2447"/>
    </location>
</feature>
<dbReference type="InterPro" id="IPR046022">
    <property type="entry name" value="DUF5979"/>
</dbReference>
<feature type="compositionally biased region" description="Gly residues" evidence="5">
    <location>
        <begin position="2409"/>
        <end position="2418"/>
    </location>
</feature>
<gene>
    <name evidence="9" type="ORF">EV139_1217</name>
</gene>
<feature type="chain" id="PRO_5039487650" evidence="7">
    <location>
        <begin position="36"/>
        <end position="2456"/>
    </location>
</feature>
<reference evidence="9 10" key="1">
    <citation type="journal article" date="2015" name="Stand. Genomic Sci.">
        <title>Genomic Encyclopedia of Bacterial and Archaeal Type Strains, Phase III: the genomes of soil and plant-associated and newly described type strains.</title>
        <authorList>
            <person name="Whitman W.B."/>
            <person name="Woyke T."/>
            <person name="Klenk H.P."/>
            <person name="Zhou Y."/>
            <person name="Lilburn T.G."/>
            <person name="Beck B.J."/>
            <person name="De Vos P."/>
            <person name="Vandamme P."/>
            <person name="Eisen J.A."/>
            <person name="Garrity G."/>
            <person name="Hugenholtz P."/>
            <person name="Kyrpides N.C."/>
        </authorList>
    </citation>
    <scope>NUCLEOTIDE SEQUENCE [LARGE SCALE GENOMIC DNA]</scope>
    <source>
        <strain evidence="9 10">RF6</strain>
    </source>
</reference>
<evidence type="ECO:0000256" key="6">
    <source>
        <dbReference type="SAM" id="Phobius"/>
    </source>
</evidence>
<name>A0A4Q7U1H1_9MICO</name>
<keyword evidence="3 7" id="KW-0732">Signal</keyword>
<keyword evidence="6" id="KW-0812">Transmembrane</keyword>
<feature type="region of interest" description="Disordered" evidence="5">
    <location>
        <begin position="2399"/>
        <end position="2422"/>
    </location>
</feature>
<keyword evidence="4" id="KW-0572">Peptidoglycan-anchor</keyword>
<keyword evidence="1" id="KW-0134">Cell wall</keyword>
<evidence type="ECO:0000256" key="7">
    <source>
        <dbReference type="SAM" id="SignalP"/>
    </source>
</evidence>
<dbReference type="Gene3D" id="2.60.40.1140">
    <property type="entry name" value="Collagen-binding surface protein Cna, B-type domain"/>
    <property type="match status" value="1"/>
</dbReference>
<proteinExistence type="predicted"/>
<evidence type="ECO:0000256" key="1">
    <source>
        <dbReference type="ARBA" id="ARBA00022512"/>
    </source>
</evidence>
<evidence type="ECO:0000256" key="3">
    <source>
        <dbReference type="ARBA" id="ARBA00022729"/>
    </source>
</evidence>
<evidence type="ECO:0000256" key="5">
    <source>
        <dbReference type="SAM" id="MobiDB-lite"/>
    </source>
</evidence>
<comment type="caution">
    <text evidence="9">The sequence shown here is derived from an EMBL/GenBank/DDBJ whole genome shotgun (WGS) entry which is preliminary data.</text>
</comment>
<dbReference type="PROSITE" id="PS50847">
    <property type="entry name" value="GRAM_POS_ANCHORING"/>
    <property type="match status" value="1"/>
</dbReference>
<feature type="signal peptide" evidence="7">
    <location>
        <begin position="1"/>
        <end position="35"/>
    </location>
</feature>
<keyword evidence="10" id="KW-1185">Reference proteome</keyword>
<keyword evidence="6" id="KW-1133">Transmembrane helix</keyword>
<feature type="domain" description="Gram-positive cocci surface proteins LPxTG" evidence="8">
    <location>
        <begin position="2419"/>
        <end position="2456"/>
    </location>
</feature>
<keyword evidence="6" id="KW-0472">Membrane</keyword>